<protein>
    <submittedName>
        <fullName evidence="3">Phage-like protein</fullName>
    </submittedName>
</protein>
<keyword evidence="4" id="KW-1185">Reference proteome</keyword>
<dbReference type="EMBL" id="FCOX02000052">
    <property type="protein sequence ID" value="SAL03114.1"/>
    <property type="molecule type" value="Genomic_DNA"/>
</dbReference>
<dbReference type="Pfam" id="PF05065">
    <property type="entry name" value="Phage_capsid"/>
    <property type="match status" value="1"/>
</dbReference>
<evidence type="ECO:0000259" key="2">
    <source>
        <dbReference type="Pfam" id="PF05065"/>
    </source>
</evidence>
<feature type="domain" description="Phage capsid-like C-terminal" evidence="2">
    <location>
        <begin position="200"/>
        <end position="446"/>
    </location>
</feature>
<dbReference type="InterPro" id="IPR054612">
    <property type="entry name" value="Phage_capsid-like_C"/>
</dbReference>
<dbReference type="NCBIfam" id="TIGR01554">
    <property type="entry name" value="major_cap_HK97"/>
    <property type="match status" value="1"/>
</dbReference>
<comment type="subcellular location">
    <subcellularLocation>
        <location evidence="1">Virion</location>
    </subcellularLocation>
</comment>
<evidence type="ECO:0000313" key="3">
    <source>
        <dbReference type="EMBL" id="SAL03114.1"/>
    </source>
</evidence>
<dbReference type="RefSeq" id="WP_062610620.1">
    <property type="nucleotide sequence ID" value="NZ_FCOX02000052.1"/>
</dbReference>
<evidence type="ECO:0000313" key="4">
    <source>
        <dbReference type="Proteomes" id="UP000071859"/>
    </source>
</evidence>
<dbReference type="Gene3D" id="3.30.2320.10">
    <property type="entry name" value="hypothetical protein PF0899 domain"/>
    <property type="match status" value="1"/>
</dbReference>
<dbReference type="InterPro" id="IPR024455">
    <property type="entry name" value="Phage_capsid"/>
</dbReference>
<gene>
    <name evidence="3" type="ORF">AWB78_06511</name>
</gene>
<dbReference type="SUPFAM" id="SSF56563">
    <property type="entry name" value="Major capsid protein gp5"/>
    <property type="match status" value="1"/>
</dbReference>
<evidence type="ECO:0000256" key="1">
    <source>
        <dbReference type="ARBA" id="ARBA00004328"/>
    </source>
</evidence>
<accession>A0A158E8K3</accession>
<organism evidence="3 4">
    <name type="scientific">Caballeronia calidae</name>
    <dbReference type="NCBI Taxonomy" id="1777139"/>
    <lineage>
        <taxon>Bacteria</taxon>
        <taxon>Pseudomonadati</taxon>
        <taxon>Pseudomonadota</taxon>
        <taxon>Betaproteobacteria</taxon>
        <taxon>Burkholderiales</taxon>
        <taxon>Burkholderiaceae</taxon>
        <taxon>Caballeronia</taxon>
    </lineage>
</organism>
<dbReference type="AlphaFoldDB" id="A0A158E8K3"/>
<reference evidence="3" key="1">
    <citation type="submission" date="2016-01" db="EMBL/GenBank/DDBJ databases">
        <authorList>
            <person name="Peeters C."/>
        </authorList>
    </citation>
    <scope>NUCLEOTIDE SEQUENCE</scope>
    <source>
        <strain evidence="3">LMG 29321</strain>
    </source>
</reference>
<name>A0A158E8K3_9BURK</name>
<comment type="caution">
    <text evidence="3">The sequence shown here is derived from an EMBL/GenBank/DDBJ whole genome shotgun (WGS) entry which is preliminary data.</text>
</comment>
<dbReference type="Gene3D" id="3.30.2400.10">
    <property type="entry name" value="Major capsid protein gp5"/>
    <property type="match status" value="1"/>
</dbReference>
<sequence>MKFTIQEQIAAYEARRTTATARMTEIMEASAEVGATLDTAQQEEFDGLQQDLEAIDGHIRRLKTIETQVLRSASPIIVTDPASASVARAPVNAMTTTGAGHSVTVQRNLPKGLAFTRYAIALARSRGNLMQALEVARGWHDSTPEVETVLRAAVAAGTTTDPAWAAPLVEYQNMTGEFIELLRPATIIGRIQGFRRVPFNIQMPAQKSSSTAQWVGEGKPKPVSALAFETMRLGFAKVAGIVVLTDELVRFSNPSAEGIVQRDLVETITQLLDHDFVDPAKAEVPDVSPESITHQATYIDATGTTADALRWDVRSLFSAFTANNASVAGAYWIMDPVIALTIGMMVNPLGQAEFPGIDQNGGVLYGLPVICSTNVPKDANDLYYIILVKPSEVLMADDGGVTLDASREASLQMDSAPAAGASQLVSLWQNNMIALRAERFINWKARRALACAYIRGANYGAPEEAAP</sequence>
<proteinExistence type="predicted"/>
<dbReference type="Proteomes" id="UP000071859">
    <property type="component" value="Unassembled WGS sequence"/>
</dbReference>